<dbReference type="PROSITE" id="PS50075">
    <property type="entry name" value="CARRIER"/>
    <property type="match status" value="2"/>
</dbReference>
<dbReference type="InterPro" id="IPR009081">
    <property type="entry name" value="PP-bd_ACP"/>
</dbReference>
<dbReference type="Pfam" id="PF00109">
    <property type="entry name" value="ketoacyl-synt"/>
    <property type="match status" value="1"/>
</dbReference>
<dbReference type="InterPro" id="IPR020845">
    <property type="entry name" value="AMP-binding_CS"/>
</dbReference>
<proteinExistence type="predicted"/>
<sequence>MVRGVVGEMTQFNGEFKAFLTVLKSSLDPSYRIICFPHGGGSVQSFRTWSDYLPNDVDLICLDLPGRGKRSAEAAIRSMDVLVPMVTEALREYSDRPFVFFGHSVGALVAYEIARSLEKAGRPSPFHVVVSAHTPADVPADEPPMYTYADDKLTDVVRSLGLVPKEALANEELLHNFILPPMRADFELAETYDRNLPTPLGVAITAMGGVQDETINANDLDEWRQLTTSRFARIMFDSDHFYTHSMTADVVSTLLREVGEVKAQLPASIRIGEALPYPELPLHDQFRKQAALNPEAPAVVSEIGILTYRGLDDLSEILSRHLLGHGQSRGSRVGILMDTSPEYVVALFGILKTGAAYVVLDKAQPVAALNRMLEKASVEIVVTNKRFAASLPPNWSGLALSLDEGWEAKLGKASPANPQAVDLDAPAQIVFSSGTTGEPKGIVCPHRTNVCSYQWYYHALPYAPDEREAVNLFFVWEIMRPILAGMPAYLIPDDVIYDPHQLVDYLEQNRISRTLLTASLLDVLLSSGFLDAPSRLPDLRLIYLSGEVVTAALLARVKDALPHVKIINNYGTAETHEVAHIDLTEIDPATAQKVVPVGPPQYNVSVYVLGEQRDPVPLGFLGEIFVGGDAVGHGYLNSPEMTRERFLPDPFRAGGTMFRTGDLGRMLPGGQLEIIGRCAFMVKIRGFSVVPGSVEAALLRYSGVCSAAVLPELDPTTGRPDRLIAYVVLRNGAKGWEAALRAHLKSELPHYAMPSDFVAVRELPIAANGKLDRSRLRELAEEASAPVTGADEVESALRAAWRDLLQADAADPDDNFFDSGGHSLLAARLCTQLRKSLKVQLRVVEVFLNPTFQELAALLRKRGGEQGRPQNPKLPQTPPVSAARAHIKAFDGRRGPGMDIAVIGMAARFPGAETVDALWENLCQGVCSIAPLSAQELKARGIPEVVLKRSDYVRVGAHLNDVDLFDPDFWNLSRREATLMDPQHRLFLESCWKALESAGYAPTQHEGRTGVFAGSSFPLYLLHYLKGGGLIDPTNAPLAFLTDLGNDKDYLASRVSYMLNLNGPSMAVQTSCSTGLVTIAVAAQSLAAGYCDMALAGAASITFPQAGYQYVKDFINSSDGVCRAFDADANGTVLGDGVGVVVLKRLEDALAANDPIHAVVKGCAINNDGRAKSSFSAPSARGQADAVRQALASAAIGVEDVEYIETHGTGTQIGDPIEVRALAEAFAGQKETGNACALGSIKPNIGHANFAAGVASFIKTVLTLQHGVIPATININRLNEDLGLEDTHFFVNEQLRPWPRPQGRLRTAGVTGLGIGGTNCHVVLQEWNSDNARAWPGSVAPGSHALCLSAKTPSALRRACRNLAVFLRRKREIDLGDVAHTLRVARCQFNYRTVVVARNLDMAIAKLEEEADRAADRTLSSPSIGFMAPGCGVQHTRMLKDLFDHVPEFRTAFLTCAAASRPVLDRDLETVMFGEDDGYATASFEEISVMIFSVQYAMTRLLELCGVRPDYLVGHSMSEYVVATLAGILKLEDAIRLTVVRSRAIATLGIDGAMLAARCGPDEAERILMEDAWRDRAEAGEINVGVVNSNTGVVFSGKRELIQKLQGRLEQVRIPNHVINTAGVPSHSPLMKPAAEIIEAQVRIVEKRLPDVAIALNSGSLHGEKVPLPQSHWSGKATGTIRFDRSIQTMVAAGVTALIDLGPSRNLARFAHEAINPEDRKIRMPSIVPAARDENDEDFTDRHVLLECLGALWAAGVAVDWKRASDQLEPFGTRRRLPLPTYSFDGHRCWPDDQPAGPRLPRQPEERERHRGQVFTYAQTWTEKMLPRAVPGGGSTKALRWLVLADRPFGEAERTGDLLANSLIRQLEDAGHEVVRVCRRAKPSNSPPKIKGSTIFIDPTREGLKALFDAEVASECPADRIVCLWHLSGTAEACEDPATVQTHLLRSYDAILDLARVLSTLAFQTPVDLWIVGDRIVQVGEEPVDPEKASVFGPAVVLPQENPMVDCRVVDLNIDDPNVGYQLGAEIGRDVPGPDAIVALRGNRRWVQHFSEVALASQVSGRETLRPKGVYLITGALGQIGLSLTEHLVSLGATVVAITRLAVPDHLSSGRVDLDEDDWTRRLAALDDAKGQVILRQADVSDFDSLSGALDTTVREFGRIDGIFHAAGLPDVKFLSEMKDTPSASEFASKLVGTRNLYGAIQRIQSTHAQSPEFVFLFSSLASILGGPAMAAHAAANRFIDAFARQVQGKLGVRWINSKWDDWDYSHDEQVTAAYRTCQANDLKLSSDEGIDVIKRILASVDNGQVIVATRLFPPRIRQWVDQVRTITPDEQPDEEKRSPPEEVETSKDNMLGHGDPRSLFLDEVKTLLGAKEIGLDDNFFEVGGDSLLAAELQAHLKKSDHWKSPQLDEIMNASTFGDLYERICRRDHHPAK</sequence>
<dbReference type="InterPro" id="IPR020806">
    <property type="entry name" value="PKS_PP-bd"/>
</dbReference>
<dbReference type="SUPFAM" id="SSF53474">
    <property type="entry name" value="alpha/beta-Hydrolases"/>
    <property type="match status" value="1"/>
</dbReference>
<dbReference type="SUPFAM" id="SSF52151">
    <property type="entry name" value="FabD/lysophospholipase-like"/>
    <property type="match status" value="1"/>
</dbReference>
<dbReference type="InterPro" id="IPR000873">
    <property type="entry name" value="AMP-dep_synth/lig_dom"/>
</dbReference>
<evidence type="ECO:0000256" key="4">
    <source>
        <dbReference type="SAM" id="MobiDB-lite"/>
    </source>
</evidence>
<evidence type="ECO:0000256" key="2">
    <source>
        <dbReference type="ARBA" id="ARBA00022553"/>
    </source>
</evidence>
<feature type="compositionally biased region" description="Basic and acidic residues" evidence="4">
    <location>
        <begin position="2335"/>
        <end position="2348"/>
    </location>
</feature>
<evidence type="ECO:0000259" key="5">
    <source>
        <dbReference type="PROSITE" id="PS50075"/>
    </source>
</evidence>
<dbReference type="SMART" id="SM00827">
    <property type="entry name" value="PKS_AT"/>
    <property type="match status" value="1"/>
</dbReference>
<dbReference type="Pfam" id="PF08659">
    <property type="entry name" value="KR"/>
    <property type="match status" value="1"/>
</dbReference>
<dbReference type="InterPro" id="IPR006162">
    <property type="entry name" value="Ppantetheine_attach_site"/>
</dbReference>
<feature type="domain" description="Ketosynthase family 3 (KS3)" evidence="6">
    <location>
        <begin position="897"/>
        <end position="1326"/>
    </location>
</feature>
<dbReference type="Pfam" id="PF13193">
    <property type="entry name" value="AMP-binding_C"/>
    <property type="match status" value="1"/>
</dbReference>
<dbReference type="InterPro" id="IPR014030">
    <property type="entry name" value="Ketoacyl_synth_N"/>
</dbReference>
<dbReference type="InterPro" id="IPR050091">
    <property type="entry name" value="PKS_NRPS_Biosynth_Enz"/>
</dbReference>
<dbReference type="SUPFAM" id="SSF51735">
    <property type="entry name" value="NAD(P)-binding Rossmann-fold domains"/>
    <property type="match status" value="2"/>
</dbReference>
<dbReference type="GO" id="GO:0031177">
    <property type="term" value="F:phosphopantetheine binding"/>
    <property type="evidence" value="ECO:0007669"/>
    <property type="project" value="InterPro"/>
</dbReference>
<evidence type="ECO:0000256" key="1">
    <source>
        <dbReference type="ARBA" id="ARBA00022450"/>
    </source>
</evidence>
<name>A0A2P9ANA1_9HYPH</name>
<dbReference type="Pfam" id="PF00698">
    <property type="entry name" value="Acyl_transf_1"/>
    <property type="match status" value="1"/>
</dbReference>
<dbReference type="InterPro" id="IPR014043">
    <property type="entry name" value="Acyl_transferase_dom"/>
</dbReference>
<organism evidence="7 8">
    <name type="scientific">Mesorhizobium delmotii</name>
    <dbReference type="NCBI Taxonomy" id="1631247"/>
    <lineage>
        <taxon>Bacteria</taxon>
        <taxon>Pseudomonadati</taxon>
        <taxon>Pseudomonadota</taxon>
        <taxon>Alphaproteobacteria</taxon>
        <taxon>Hyphomicrobiales</taxon>
        <taxon>Phyllobacteriaceae</taxon>
        <taxon>Mesorhizobium</taxon>
    </lineage>
</organism>
<dbReference type="Pfam" id="PF00550">
    <property type="entry name" value="PP-binding"/>
    <property type="match status" value="2"/>
</dbReference>
<dbReference type="SMART" id="SM00823">
    <property type="entry name" value="PKS_PP"/>
    <property type="match status" value="1"/>
</dbReference>
<feature type="domain" description="Carrier" evidence="5">
    <location>
        <begin position="788"/>
        <end position="863"/>
    </location>
</feature>
<dbReference type="PROSITE" id="PS52004">
    <property type="entry name" value="KS3_2"/>
    <property type="match status" value="1"/>
</dbReference>
<dbReference type="InterPro" id="IPR013968">
    <property type="entry name" value="PKS_KR"/>
</dbReference>
<dbReference type="GO" id="GO:0005886">
    <property type="term" value="C:plasma membrane"/>
    <property type="evidence" value="ECO:0007669"/>
    <property type="project" value="TreeGrafter"/>
</dbReference>
<keyword evidence="2" id="KW-0597">Phosphoprotein</keyword>
<dbReference type="InterPro" id="IPR001227">
    <property type="entry name" value="Ac_transferase_dom_sf"/>
</dbReference>
<dbReference type="Pfam" id="PF22621">
    <property type="entry name" value="CurL-like_PKS_C"/>
    <property type="match status" value="1"/>
</dbReference>
<dbReference type="InterPro" id="IPR045851">
    <property type="entry name" value="AMP-bd_C_sf"/>
</dbReference>
<dbReference type="GO" id="GO:0005737">
    <property type="term" value="C:cytoplasm"/>
    <property type="evidence" value="ECO:0007669"/>
    <property type="project" value="TreeGrafter"/>
</dbReference>
<keyword evidence="3" id="KW-0808">Transferase</keyword>
<dbReference type="PANTHER" id="PTHR43775:SF37">
    <property type="entry name" value="SI:DKEY-61P9.11"/>
    <property type="match status" value="1"/>
</dbReference>
<dbReference type="CDD" id="cd05930">
    <property type="entry name" value="A_NRPS"/>
    <property type="match status" value="1"/>
</dbReference>
<evidence type="ECO:0000313" key="7">
    <source>
        <dbReference type="EMBL" id="SJM32633.1"/>
    </source>
</evidence>
<dbReference type="PROSITE" id="PS00455">
    <property type="entry name" value="AMP_BINDING"/>
    <property type="match status" value="1"/>
</dbReference>
<protein>
    <submittedName>
        <fullName evidence="7">Polyketide synthase (Modular protein)</fullName>
    </submittedName>
</protein>
<dbReference type="Gene3D" id="3.40.50.12780">
    <property type="entry name" value="N-terminal domain of ligase-like"/>
    <property type="match status" value="1"/>
</dbReference>
<accession>A0A2P9ANA1</accession>
<dbReference type="InterPro" id="IPR020802">
    <property type="entry name" value="TesA-like"/>
</dbReference>
<dbReference type="SUPFAM" id="SSF56801">
    <property type="entry name" value="Acetyl-CoA synthetase-like"/>
    <property type="match status" value="1"/>
</dbReference>
<feature type="domain" description="Carrier" evidence="5">
    <location>
        <begin position="2352"/>
        <end position="2428"/>
    </location>
</feature>
<dbReference type="InterPro" id="IPR029058">
    <property type="entry name" value="AB_hydrolase_fold"/>
</dbReference>
<dbReference type="PANTHER" id="PTHR43775">
    <property type="entry name" value="FATTY ACID SYNTHASE"/>
    <property type="match status" value="1"/>
</dbReference>
<feature type="region of interest" description="Disordered" evidence="4">
    <location>
        <begin position="2326"/>
        <end position="2357"/>
    </location>
</feature>
<dbReference type="SUPFAM" id="SSF53901">
    <property type="entry name" value="Thiolase-like"/>
    <property type="match status" value="1"/>
</dbReference>
<dbReference type="GO" id="GO:0071770">
    <property type="term" value="P:DIM/DIP cell wall layer assembly"/>
    <property type="evidence" value="ECO:0007669"/>
    <property type="project" value="TreeGrafter"/>
</dbReference>
<dbReference type="Gene3D" id="3.40.50.1820">
    <property type="entry name" value="alpha/beta hydrolase"/>
    <property type="match status" value="2"/>
</dbReference>
<dbReference type="InterPro" id="IPR036736">
    <property type="entry name" value="ACP-like_sf"/>
</dbReference>
<dbReference type="InterPro" id="IPR014031">
    <property type="entry name" value="Ketoacyl_synth_C"/>
</dbReference>
<dbReference type="Pfam" id="PF00975">
    <property type="entry name" value="Thioesterase"/>
    <property type="match status" value="1"/>
</dbReference>
<dbReference type="CDD" id="cd00833">
    <property type="entry name" value="PKS"/>
    <property type="match status" value="1"/>
</dbReference>
<dbReference type="Pfam" id="PF00501">
    <property type="entry name" value="AMP-binding"/>
    <property type="match status" value="1"/>
</dbReference>
<dbReference type="InterPro" id="IPR016035">
    <property type="entry name" value="Acyl_Trfase/lysoPLipase"/>
</dbReference>
<feature type="region of interest" description="Disordered" evidence="4">
    <location>
        <begin position="863"/>
        <end position="882"/>
    </location>
</feature>
<keyword evidence="1" id="KW-0596">Phosphopantetheine</keyword>
<dbReference type="Gene3D" id="1.10.1200.10">
    <property type="entry name" value="ACP-like"/>
    <property type="match status" value="1"/>
</dbReference>
<dbReference type="Proteomes" id="UP000245698">
    <property type="component" value="Unassembled WGS sequence"/>
</dbReference>
<dbReference type="Gene3D" id="3.40.366.10">
    <property type="entry name" value="Malonyl-Coenzyme A Acyl Carrier Protein, domain 2"/>
    <property type="match status" value="1"/>
</dbReference>
<dbReference type="PROSITE" id="PS00012">
    <property type="entry name" value="PHOSPHOPANTETHEINE"/>
    <property type="match status" value="1"/>
</dbReference>
<dbReference type="Gene3D" id="3.40.50.720">
    <property type="entry name" value="NAD(P)-binding Rossmann-like Domain"/>
    <property type="match status" value="1"/>
</dbReference>
<evidence type="ECO:0000259" key="6">
    <source>
        <dbReference type="PROSITE" id="PS52004"/>
    </source>
</evidence>
<evidence type="ECO:0000256" key="3">
    <source>
        <dbReference type="ARBA" id="ARBA00022679"/>
    </source>
</evidence>
<dbReference type="Gene3D" id="3.30.70.3290">
    <property type="match status" value="1"/>
</dbReference>
<dbReference type="SMART" id="SM00825">
    <property type="entry name" value="PKS_KS"/>
    <property type="match status" value="1"/>
</dbReference>
<dbReference type="GO" id="GO:0004312">
    <property type="term" value="F:fatty acid synthase activity"/>
    <property type="evidence" value="ECO:0007669"/>
    <property type="project" value="TreeGrafter"/>
</dbReference>
<dbReference type="InterPro" id="IPR036291">
    <property type="entry name" value="NAD(P)-bd_dom_sf"/>
</dbReference>
<dbReference type="InterPro" id="IPR020841">
    <property type="entry name" value="PKS_Beta-ketoAc_synthase_dom"/>
</dbReference>
<dbReference type="InterPro" id="IPR016039">
    <property type="entry name" value="Thiolase-like"/>
</dbReference>
<reference evidence="8" key="1">
    <citation type="submission" date="2016-12" db="EMBL/GenBank/DDBJ databases">
        <authorList>
            <person name="Brunel B."/>
        </authorList>
    </citation>
    <scope>NUCLEOTIDE SEQUENCE [LARGE SCALE GENOMIC DNA]</scope>
</reference>
<dbReference type="SMART" id="SM00824">
    <property type="entry name" value="PKS_TE"/>
    <property type="match status" value="1"/>
</dbReference>
<feature type="region of interest" description="Disordered" evidence="4">
    <location>
        <begin position="1788"/>
        <end position="1810"/>
    </location>
</feature>
<dbReference type="InterPro" id="IPR042099">
    <property type="entry name" value="ANL_N_sf"/>
</dbReference>
<dbReference type="SMART" id="SM00822">
    <property type="entry name" value="PKS_KR"/>
    <property type="match status" value="1"/>
</dbReference>
<dbReference type="InterPro" id="IPR057326">
    <property type="entry name" value="KR_dom"/>
</dbReference>
<evidence type="ECO:0000313" key="8">
    <source>
        <dbReference type="Proteomes" id="UP000245698"/>
    </source>
</evidence>
<dbReference type="Pfam" id="PF02801">
    <property type="entry name" value="Ketoacyl-synt_C"/>
    <property type="match status" value="1"/>
</dbReference>
<dbReference type="InterPro" id="IPR001031">
    <property type="entry name" value="Thioesterase"/>
</dbReference>
<dbReference type="InterPro" id="IPR025110">
    <property type="entry name" value="AMP-bd_C"/>
</dbReference>
<keyword evidence="8" id="KW-1185">Reference proteome</keyword>
<dbReference type="GO" id="GO:0006633">
    <property type="term" value="P:fatty acid biosynthetic process"/>
    <property type="evidence" value="ECO:0007669"/>
    <property type="project" value="TreeGrafter"/>
</dbReference>
<dbReference type="Gene3D" id="3.40.47.10">
    <property type="match status" value="1"/>
</dbReference>
<dbReference type="Gene3D" id="3.30.300.30">
    <property type="match status" value="1"/>
</dbReference>
<gene>
    <name evidence="7" type="ORF">BQ8482_300004</name>
</gene>
<dbReference type="EMBL" id="FUIG01000038">
    <property type="protein sequence ID" value="SJM32633.1"/>
    <property type="molecule type" value="Genomic_DNA"/>
</dbReference>
<dbReference type="SUPFAM" id="SSF47336">
    <property type="entry name" value="ACP-like"/>
    <property type="match status" value="2"/>
</dbReference>